<keyword evidence="1" id="KW-1133">Transmembrane helix</keyword>
<evidence type="ECO:0000313" key="5">
    <source>
        <dbReference type="Proteomes" id="UP000596130"/>
    </source>
</evidence>
<dbReference type="Proteomes" id="UP000596130">
    <property type="component" value="Chromosome"/>
</dbReference>
<keyword evidence="4" id="KW-1185">Reference proteome</keyword>
<dbReference type="AlphaFoldDB" id="A0A1P8TT62"/>
<feature type="transmembrane region" description="Helical" evidence="1">
    <location>
        <begin position="7"/>
        <end position="25"/>
    </location>
</feature>
<feature type="transmembrane region" description="Helical" evidence="1">
    <location>
        <begin position="82"/>
        <end position="107"/>
    </location>
</feature>
<dbReference type="EMBL" id="CP015588">
    <property type="protein sequence ID" value="APY90812.1"/>
    <property type="molecule type" value="Genomic_DNA"/>
</dbReference>
<evidence type="ECO:0000313" key="2">
    <source>
        <dbReference type="EMBL" id="APY90812.1"/>
    </source>
</evidence>
<name>A0A1P8TT62_9ACTN</name>
<feature type="transmembrane region" description="Helical" evidence="1">
    <location>
        <begin position="31"/>
        <end position="50"/>
    </location>
</feature>
<gene>
    <name evidence="2" type="ORF">A7J05_13085</name>
    <name evidence="3" type="ORF">I8755_24490</name>
</gene>
<keyword evidence="1" id="KW-0472">Membrane</keyword>
<dbReference type="Proteomes" id="UP000187191">
    <property type="component" value="Chromosome"/>
</dbReference>
<dbReference type="RefSeq" id="WP_062779886.1">
    <property type="nucleotide sequence ID" value="NZ_CP015588.1"/>
</dbReference>
<organism evidence="3 5">
    <name type="scientific">Streptomyces alfalfae</name>
    <dbReference type="NCBI Taxonomy" id="1642299"/>
    <lineage>
        <taxon>Bacteria</taxon>
        <taxon>Bacillati</taxon>
        <taxon>Actinomycetota</taxon>
        <taxon>Actinomycetes</taxon>
        <taxon>Kitasatosporales</taxon>
        <taxon>Streptomycetaceae</taxon>
        <taxon>Streptomyces</taxon>
    </lineage>
</organism>
<evidence type="ECO:0000256" key="1">
    <source>
        <dbReference type="SAM" id="Phobius"/>
    </source>
</evidence>
<dbReference type="Pfam" id="PF19608">
    <property type="entry name" value="DUF6113"/>
    <property type="match status" value="1"/>
</dbReference>
<evidence type="ECO:0000313" key="3">
    <source>
        <dbReference type="EMBL" id="QQC93953.1"/>
    </source>
</evidence>
<keyword evidence="1" id="KW-0812">Transmembrane</keyword>
<protein>
    <recommendedName>
        <fullName evidence="6">Integral membrane protein</fullName>
    </recommendedName>
</protein>
<feature type="transmembrane region" description="Helical" evidence="1">
    <location>
        <begin position="57"/>
        <end position="76"/>
    </location>
</feature>
<reference evidence="2 4" key="1">
    <citation type="submission" date="2016-05" db="EMBL/GenBank/DDBJ databases">
        <authorList>
            <person name="Gu J."/>
        </authorList>
    </citation>
    <scope>NUCLEOTIDE SEQUENCE [LARGE SCALE GENOMIC DNA]</scope>
    <source>
        <strain evidence="2 4">ACCC40021</strain>
    </source>
</reference>
<proteinExistence type="predicted"/>
<sequence length="122" mass="11741">MRVGRVAVYAGLFVLGAVVGVAGALVQGGFFPAGLLLALVGAAGAFYGGARAAGAKAGAVAPAAGWLVAVMLLTATRPEGDFLFGAGLGSYAYLLGGMAVAVMCATLGRGPQPTGSAARLGK</sequence>
<accession>A0A1P8TT62</accession>
<evidence type="ECO:0000313" key="4">
    <source>
        <dbReference type="Proteomes" id="UP000187191"/>
    </source>
</evidence>
<reference evidence="3 5" key="2">
    <citation type="submission" date="2020-12" db="EMBL/GenBank/DDBJ databases">
        <title>Identification and biosynthesis of polyene macrolides produced by Streptomyces alfalfae Men-myco-93-63.</title>
        <authorList>
            <person name="Liu D."/>
            <person name="Li Y."/>
            <person name="Liu L."/>
            <person name="Han X."/>
            <person name="Shen F."/>
        </authorList>
    </citation>
    <scope>NUCLEOTIDE SEQUENCE [LARGE SCALE GENOMIC DNA]</scope>
    <source>
        <strain evidence="3 5">Men-myco-93-63</strain>
    </source>
</reference>
<evidence type="ECO:0008006" key="6">
    <source>
        <dbReference type="Google" id="ProtNLM"/>
    </source>
</evidence>
<dbReference type="EMBL" id="CP065959">
    <property type="protein sequence ID" value="QQC93953.1"/>
    <property type="molecule type" value="Genomic_DNA"/>
</dbReference>
<dbReference type="InterPro" id="IPR046095">
    <property type="entry name" value="DUF6113"/>
</dbReference>
<dbReference type="KEGG" id="ssia:A7J05_13085"/>